<dbReference type="Proteomes" id="UP000188937">
    <property type="component" value="Chromosome"/>
</dbReference>
<dbReference type="SUPFAM" id="SSF53448">
    <property type="entry name" value="Nucleotide-diphospho-sugar transferases"/>
    <property type="match status" value="1"/>
</dbReference>
<reference evidence="2 3" key="1">
    <citation type="submission" date="2016-03" db="EMBL/GenBank/DDBJ databases">
        <title>Acetic acid bacteria sequencing.</title>
        <authorList>
            <person name="Brandt J."/>
            <person name="Jakob F."/>
            <person name="Vogel R.F."/>
        </authorList>
    </citation>
    <scope>NUCLEOTIDE SEQUENCE [LARGE SCALE GENOMIC DNA]</scope>
    <source>
        <strain evidence="2 3">TMW2.1153</strain>
    </source>
</reference>
<dbReference type="OrthoDB" id="7296636at2"/>
<feature type="domain" description="Glycosyltransferase 2-like" evidence="1">
    <location>
        <begin position="6"/>
        <end position="159"/>
    </location>
</feature>
<evidence type="ECO:0000313" key="2">
    <source>
        <dbReference type="EMBL" id="AQS85317.1"/>
    </source>
</evidence>
<dbReference type="CDD" id="cd00761">
    <property type="entry name" value="Glyco_tranf_GTA_type"/>
    <property type="match status" value="1"/>
</dbReference>
<dbReference type="GO" id="GO:0016758">
    <property type="term" value="F:hexosyltransferase activity"/>
    <property type="evidence" value="ECO:0007669"/>
    <property type="project" value="UniProtKB-ARBA"/>
</dbReference>
<evidence type="ECO:0000313" key="3">
    <source>
        <dbReference type="Proteomes" id="UP000188937"/>
    </source>
</evidence>
<dbReference type="KEGG" id="aace:A0U92_11540"/>
<dbReference type="PANTHER" id="PTHR22916">
    <property type="entry name" value="GLYCOSYLTRANSFERASE"/>
    <property type="match status" value="1"/>
</dbReference>
<dbReference type="InterPro" id="IPR001173">
    <property type="entry name" value="Glyco_trans_2-like"/>
</dbReference>
<organism evidence="2 3">
    <name type="scientific">Acetobacter aceti</name>
    <dbReference type="NCBI Taxonomy" id="435"/>
    <lineage>
        <taxon>Bacteria</taxon>
        <taxon>Pseudomonadati</taxon>
        <taxon>Pseudomonadota</taxon>
        <taxon>Alphaproteobacteria</taxon>
        <taxon>Acetobacterales</taxon>
        <taxon>Acetobacteraceae</taxon>
        <taxon>Acetobacter</taxon>
        <taxon>Acetobacter subgen. Acetobacter</taxon>
    </lineage>
</organism>
<dbReference type="InterPro" id="IPR029044">
    <property type="entry name" value="Nucleotide-diphossugar_trans"/>
</dbReference>
<keyword evidence="3" id="KW-1185">Reference proteome</keyword>
<dbReference type="Gene3D" id="3.90.550.10">
    <property type="entry name" value="Spore Coat Polysaccharide Biosynthesis Protein SpsA, Chain A"/>
    <property type="match status" value="1"/>
</dbReference>
<dbReference type="AlphaFoldDB" id="A0A1U9KHU1"/>
<accession>A0A1U9KHU1</accession>
<dbReference type="Pfam" id="PF00535">
    <property type="entry name" value="Glycos_transf_2"/>
    <property type="match status" value="1"/>
</dbReference>
<protein>
    <recommendedName>
        <fullName evidence="1">Glycosyltransferase 2-like domain-containing protein</fullName>
    </recommendedName>
</protein>
<proteinExistence type="predicted"/>
<dbReference type="RefSeq" id="WP_077813370.1">
    <property type="nucleotide sequence ID" value="NZ_CP014692.1"/>
</dbReference>
<sequence length="378" mass="42118">MAKIDVLLPAFNCKDYIAEALKSLQNQTISDIRIIVVDDGSSDGTGAIIQEFASQDSRIVYHRQDNAGIVAAMNAGLAFCTAPFIARMDGDDISYPERFQKELTYLETSPNCVGVGCRVRHIDGDSAPLGTTTRWKDNTATNCFSLPALEPYIIHPMLMSPASALKGAGGYRLVYNAEDADLYWRLKDIGDLHVLDEVLGDYRIHTGSVSSNSILNGRQQAVWSQLAALSEQRRIQKKSDIEFTTDFAASIRSQKTLRDILQAATKNLSGTEVRWLKAATCAKLLEICYYRPFEPDRDDIRYILELHKDYPDLKNMHRFDVMKEGELSAAIRMLISARVTDAFTLAGAANIPVLLGRTLFRVGFPESLKTRIKKTLGR</sequence>
<dbReference type="PANTHER" id="PTHR22916:SF3">
    <property type="entry name" value="UDP-GLCNAC:BETAGAL BETA-1,3-N-ACETYLGLUCOSAMINYLTRANSFERASE-LIKE PROTEIN 1"/>
    <property type="match status" value="1"/>
</dbReference>
<dbReference type="STRING" id="435.A0U92_11540"/>
<evidence type="ECO:0000259" key="1">
    <source>
        <dbReference type="Pfam" id="PF00535"/>
    </source>
</evidence>
<dbReference type="EMBL" id="CP014692">
    <property type="protein sequence ID" value="AQS85317.1"/>
    <property type="molecule type" value="Genomic_DNA"/>
</dbReference>
<gene>
    <name evidence="2" type="ORF">A0U92_11540</name>
</gene>
<name>A0A1U9KHU1_ACEAC</name>